<sequence length="243" mass="27030">MKSSNCKSIQPSINPAVWIKSIELSKKGSRWFKVTYRGINPLRAIVSLNGAPTFNAVDTIVTFSSLILAAKVPVPIPKSSPILTSPEFRGSSQASSPRQRVAPANHELLPENPIVFTVRPDIVIHVLLQFGFHRHASVTDCVVHFFRTVYVDLARSVLLGGYVLPNLFDYESFIFVLVHFLNGGFELVLKSFQLAQHFLDTGSECGEIKVVFVVDNVVELVRAVEMPAYVVVVKEKTSRVEHE</sequence>
<gene>
    <name evidence="1" type="ORF">MIMGU_mgv1a012698mg</name>
</gene>
<dbReference type="EMBL" id="KI631295">
    <property type="protein sequence ID" value="EYU28975.1"/>
    <property type="molecule type" value="Genomic_DNA"/>
</dbReference>
<keyword evidence="2" id="KW-1185">Reference proteome</keyword>
<name>A0A022QR74_ERYGU</name>
<protein>
    <submittedName>
        <fullName evidence="1">Uncharacterized protein</fullName>
    </submittedName>
</protein>
<dbReference type="Proteomes" id="UP000030748">
    <property type="component" value="Unassembled WGS sequence"/>
</dbReference>
<evidence type="ECO:0000313" key="1">
    <source>
        <dbReference type="EMBL" id="EYU28975.1"/>
    </source>
</evidence>
<proteinExistence type="predicted"/>
<reference evidence="1 2" key="1">
    <citation type="journal article" date="2013" name="Proc. Natl. Acad. Sci. U.S.A.">
        <title>Fine-scale variation in meiotic recombination in Mimulus inferred from population shotgun sequencing.</title>
        <authorList>
            <person name="Hellsten U."/>
            <person name="Wright K.M."/>
            <person name="Jenkins J."/>
            <person name="Shu S."/>
            <person name="Yuan Y."/>
            <person name="Wessler S.R."/>
            <person name="Schmutz J."/>
            <person name="Willis J.H."/>
            <person name="Rokhsar D.S."/>
        </authorList>
    </citation>
    <scope>NUCLEOTIDE SEQUENCE [LARGE SCALE GENOMIC DNA]</scope>
    <source>
        <strain evidence="2">cv. DUN x IM62</strain>
    </source>
</reference>
<organism evidence="1 2">
    <name type="scientific">Erythranthe guttata</name>
    <name type="common">Yellow monkey flower</name>
    <name type="synonym">Mimulus guttatus</name>
    <dbReference type="NCBI Taxonomy" id="4155"/>
    <lineage>
        <taxon>Eukaryota</taxon>
        <taxon>Viridiplantae</taxon>
        <taxon>Streptophyta</taxon>
        <taxon>Embryophyta</taxon>
        <taxon>Tracheophyta</taxon>
        <taxon>Spermatophyta</taxon>
        <taxon>Magnoliopsida</taxon>
        <taxon>eudicotyledons</taxon>
        <taxon>Gunneridae</taxon>
        <taxon>Pentapetalae</taxon>
        <taxon>asterids</taxon>
        <taxon>lamiids</taxon>
        <taxon>Lamiales</taxon>
        <taxon>Phrymaceae</taxon>
        <taxon>Erythranthe</taxon>
    </lineage>
</organism>
<dbReference type="AlphaFoldDB" id="A0A022QR74"/>
<accession>A0A022QR74</accession>
<evidence type="ECO:0000313" key="2">
    <source>
        <dbReference type="Proteomes" id="UP000030748"/>
    </source>
</evidence>